<keyword evidence="8" id="KW-0131">Cell cycle</keyword>
<dbReference type="GO" id="GO:0005737">
    <property type="term" value="C:cytoplasm"/>
    <property type="evidence" value="ECO:0007669"/>
    <property type="project" value="UniProtKB-SubCell"/>
</dbReference>
<dbReference type="PANTHER" id="PTHR12786:SF1">
    <property type="entry name" value="SPLICING REGULATOR SDE2"/>
    <property type="match status" value="1"/>
</dbReference>
<dbReference type="InterPro" id="IPR053822">
    <property type="entry name" value="SDE2-like_dom"/>
</dbReference>
<dbReference type="PANTHER" id="PTHR12786">
    <property type="entry name" value="SPLICING FACTOR SF3A-RELATED"/>
    <property type="match status" value="1"/>
</dbReference>
<evidence type="ECO:0000256" key="8">
    <source>
        <dbReference type="ARBA" id="ARBA00023306"/>
    </source>
</evidence>
<keyword evidence="7" id="KW-0539">Nucleus</keyword>
<evidence type="ECO:0000256" key="2">
    <source>
        <dbReference type="ARBA" id="ARBA00004496"/>
    </source>
</evidence>
<evidence type="ECO:0000256" key="7">
    <source>
        <dbReference type="ARBA" id="ARBA00023242"/>
    </source>
</evidence>
<dbReference type="Proteomes" id="UP001163046">
    <property type="component" value="Unassembled WGS sequence"/>
</dbReference>
<protein>
    <submittedName>
        <fullName evidence="11">Silencing defective protein Sde2</fullName>
    </submittedName>
</protein>
<comment type="subcellular location">
    <subcellularLocation>
        <location evidence="2">Cytoplasm</location>
    </subcellularLocation>
    <subcellularLocation>
        <location evidence="1">Nucleus</location>
    </subcellularLocation>
</comment>
<dbReference type="OrthoDB" id="547031at2759"/>
<keyword evidence="6" id="KW-0508">mRNA splicing</keyword>
<comment type="similarity">
    <text evidence="3">Belongs to the SDE2 family.</text>
</comment>
<name>A0A9X0D2R7_9CNID</name>
<dbReference type="AlphaFoldDB" id="A0A9X0D2R7"/>
<sequence>MTCSGRAGIPIEELSVVHNGRLVTENSKLHLEAGDVCYTTLLLPGGKGGFGSMLRALGAQIEKTTNREACRDLSGRRMRDINDEKKIAEWVSKQADREREKEEKKQARLARRRAMPKHTFDDQSYTEHIQQNSERIEDALQQGLKAASSSTSSGPSSSTEKTAGKRVHPDDEPTTSRGGKKVECG</sequence>
<evidence type="ECO:0000313" key="11">
    <source>
        <dbReference type="EMBL" id="KAJ7384780.1"/>
    </source>
</evidence>
<proteinExistence type="inferred from homology"/>
<feature type="compositionally biased region" description="Polar residues" evidence="9">
    <location>
        <begin position="122"/>
        <end position="133"/>
    </location>
</feature>
<feature type="compositionally biased region" description="Basic and acidic residues" evidence="9">
    <location>
        <begin position="92"/>
        <end position="106"/>
    </location>
</feature>
<evidence type="ECO:0000259" key="10">
    <source>
        <dbReference type="Pfam" id="PF22782"/>
    </source>
</evidence>
<feature type="compositionally biased region" description="Low complexity" evidence="9">
    <location>
        <begin position="148"/>
        <end position="159"/>
    </location>
</feature>
<comment type="caution">
    <text evidence="11">The sequence shown here is derived from an EMBL/GenBank/DDBJ whole genome shotgun (WGS) entry which is preliminary data.</text>
</comment>
<keyword evidence="4" id="KW-0963">Cytoplasm</keyword>
<evidence type="ECO:0000256" key="9">
    <source>
        <dbReference type="SAM" id="MobiDB-lite"/>
    </source>
</evidence>
<evidence type="ECO:0000256" key="4">
    <source>
        <dbReference type="ARBA" id="ARBA00022490"/>
    </source>
</evidence>
<dbReference type="GO" id="GO:0008380">
    <property type="term" value="P:RNA splicing"/>
    <property type="evidence" value="ECO:0007669"/>
    <property type="project" value="UniProtKB-KW"/>
</dbReference>
<reference evidence="11" key="1">
    <citation type="submission" date="2023-01" db="EMBL/GenBank/DDBJ databases">
        <title>Genome assembly of the deep-sea coral Lophelia pertusa.</title>
        <authorList>
            <person name="Herrera S."/>
            <person name="Cordes E."/>
        </authorList>
    </citation>
    <scope>NUCLEOTIDE SEQUENCE</scope>
    <source>
        <strain evidence="11">USNM1676648</strain>
        <tissue evidence="11">Polyp</tissue>
    </source>
</reference>
<accession>A0A9X0D2R7</accession>
<keyword evidence="5" id="KW-0507">mRNA processing</keyword>
<evidence type="ECO:0000313" key="12">
    <source>
        <dbReference type="Proteomes" id="UP001163046"/>
    </source>
</evidence>
<organism evidence="11 12">
    <name type="scientific">Desmophyllum pertusum</name>
    <dbReference type="NCBI Taxonomy" id="174260"/>
    <lineage>
        <taxon>Eukaryota</taxon>
        <taxon>Metazoa</taxon>
        <taxon>Cnidaria</taxon>
        <taxon>Anthozoa</taxon>
        <taxon>Hexacorallia</taxon>
        <taxon>Scleractinia</taxon>
        <taxon>Caryophylliina</taxon>
        <taxon>Caryophylliidae</taxon>
        <taxon>Desmophyllum</taxon>
    </lineage>
</organism>
<dbReference type="GO" id="GO:0006397">
    <property type="term" value="P:mRNA processing"/>
    <property type="evidence" value="ECO:0007669"/>
    <property type="project" value="UniProtKB-KW"/>
</dbReference>
<dbReference type="Pfam" id="PF22782">
    <property type="entry name" value="SDE2"/>
    <property type="match status" value="1"/>
</dbReference>
<feature type="region of interest" description="Disordered" evidence="9">
    <location>
        <begin position="92"/>
        <end position="185"/>
    </location>
</feature>
<evidence type="ECO:0000256" key="5">
    <source>
        <dbReference type="ARBA" id="ARBA00022664"/>
    </source>
</evidence>
<dbReference type="EMBL" id="MU825885">
    <property type="protein sequence ID" value="KAJ7384780.1"/>
    <property type="molecule type" value="Genomic_DNA"/>
</dbReference>
<gene>
    <name evidence="11" type="primary">SDE2_2</name>
    <name evidence="11" type="ORF">OS493_020372</name>
</gene>
<feature type="domain" description="SDE2-like" evidence="10">
    <location>
        <begin position="45"/>
        <end position="142"/>
    </location>
</feature>
<evidence type="ECO:0000256" key="6">
    <source>
        <dbReference type="ARBA" id="ARBA00023187"/>
    </source>
</evidence>
<keyword evidence="12" id="KW-1185">Reference proteome</keyword>
<feature type="compositionally biased region" description="Basic residues" evidence="9">
    <location>
        <begin position="107"/>
        <end position="116"/>
    </location>
</feature>
<evidence type="ECO:0000256" key="3">
    <source>
        <dbReference type="ARBA" id="ARBA00008726"/>
    </source>
</evidence>
<dbReference type="GO" id="GO:0005634">
    <property type="term" value="C:nucleus"/>
    <property type="evidence" value="ECO:0007669"/>
    <property type="project" value="UniProtKB-SubCell"/>
</dbReference>
<evidence type="ECO:0000256" key="1">
    <source>
        <dbReference type="ARBA" id="ARBA00004123"/>
    </source>
</evidence>
<dbReference type="InterPro" id="IPR051421">
    <property type="entry name" value="RNA_Proc_DNA_Dmg_Regulator"/>
</dbReference>